<dbReference type="Gramene" id="OMP09553">
    <property type="protein sequence ID" value="OMP09553"/>
    <property type="gene ID" value="CCACVL1_01056"/>
</dbReference>
<proteinExistence type="predicted"/>
<protein>
    <submittedName>
        <fullName evidence="1">Uncharacterized protein</fullName>
    </submittedName>
</protein>
<dbReference type="Proteomes" id="UP000188268">
    <property type="component" value="Unassembled WGS sequence"/>
</dbReference>
<reference evidence="1 2" key="1">
    <citation type="submission" date="2013-09" db="EMBL/GenBank/DDBJ databases">
        <title>Corchorus capsularis genome sequencing.</title>
        <authorList>
            <person name="Alam M."/>
            <person name="Haque M.S."/>
            <person name="Islam M.S."/>
            <person name="Emdad E.M."/>
            <person name="Islam M.M."/>
            <person name="Ahmed B."/>
            <person name="Halim A."/>
            <person name="Hossen Q.M.M."/>
            <person name="Hossain M.Z."/>
            <person name="Ahmed R."/>
            <person name="Khan M.M."/>
            <person name="Islam R."/>
            <person name="Rashid M.M."/>
            <person name="Khan S.A."/>
            <person name="Rahman M.S."/>
            <person name="Alam M."/>
        </authorList>
    </citation>
    <scope>NUCLEOTIDE SEQUENCE [LARGE SCALE GENOMIC DNA]</scope>
    <source>
        <strain evidence="2">cv. CVL-1</strain>
        <tissue evidence="1">Whole seedling</tissue>
    </source>
</reference>
<accession>A0A1R3KR28</accession>
<evidence type="ECO:0000313" key="1">
    <source>
        <dbReference type="EMBL" id="OMP09553.1"/>
    </source>
</evidence>
<organism evidence="1 2">
    <name type="scientific">Corchorus capsularis</name>
    <name type="common">Jute</name>
    <dbReference type="NCBI Taxonomy" id="210143"/>
    <lineage>
        <taxon>Eukaryota</taxon>
        <taxon>Viridiplantae</taxon>
        <taxon>Streptophyta</taxon>
        <taxon>Embryophyta</taxon>
        <taxon>Tracheophyta</taxon>
        <taxon>Spermatophyta</taxon>
        <taxon>Magnoliopsida</taxon>
        <taxon>eudicotyledons</taxon>
        <taxon>Gunneridae</taxon>
        <taxon>Pentapetalae</taxon>
        <taxon>rosids</taxon>
        <taxon>malvids</taxon>
        <taxon>Malvales</taxon>
        <taxon>Malvaceae</taxon>
        <taxon>Grewioideae</taxon>
        <taxon>Apeibeae</taxon>
        <taxon>Corchorus</taxon>
    </lineage>
</organism>
<dbReference type="EMBL" id="AWWV01003152">
    <property type="protein sequence ID" value="OMP09553.1"/>
    <property type="molecule type" value="Genomic_DNA"/>
</dbReference>
<dbReference type="AlphaFoldDB" id="A0A1R3KR28"/>
<evidence type="ECO:0000313" key="2">
    <source>
        <dbReference type="Proteomes" id="UP000188268"/>
    </source>
</evidence>
<comment type="caution">
    <text evidence="1">The sequence shown here is derived from an EMBL/GenBank/DDBJ whole genome shotgun (WGS) entry which is preliminary data.</text>
</comment>
<sequence length="25" mass="2897">MAIAITTQAPSTRRLVLAWRRKMPQ</sequence>
<name>A0A1R3KR28_COCAP</name>
<gene>
    <name evidence="1" type="ORF">CCACVL1_01056</name>
</gene>
<keyword evidence="2" id="KW-1185">Reference proteome</keyword>